<dbReference type="CDD" id="cd00808">
    <property type="entry name" value="GluRS_core"/>
    <property type="match status" value="1"/>
</dbReference>
<evidence type="ECO:0000256" key="4">
    <source>
        <dbReference type="ARBA" id="ARBA00022490"/>
    </source>
</evidence>
<feature type="domain" description="Aminoacyl-tRNA synthetase class I anticodon-binding" evidence="12">
    <location>
        <begin position="319"/>
        <end position="455"/>
    </location>
</feature>
<dbReference type="GO" id="GO:0008270">
    <property type="term" value="F:zinc ion binding"/>
    <property type="evidence" value="ECO:0007669"/>
    <property type="project" value="InterPro"/>
</dbReference>
<organism evidence="13 14">
    <name type="scientific">Candidatus Pantoea edessiphila</name>
    <dbReference type="NCBI Taxonomy" id="2044610"/>
    <lineage>
        <taxon>Bacteria</taxon>
        <taxon>Pseudomonadati</taxon>
        <taxon>Pseudomonadota</taxon>
        <taxon>Gammaproteobacteria</taxon>
        <taxon>Enterobacterales</taxon>
        <taxon>Erwiniaceae</taxon>
        <taxon>Pantoea</taxon>
    </lineage>
</organism>
<reference evidence="13 14" key="1">
    <citation type="journal article" date="2018" name="Genome Biol. Evol.">
        <title>Cladogenesis and Genomic Streamlining in Extracellular Endosymbionts of Tropical Stink Bugs.</title>
        <authorList>
            <person name="Otero-Bravo A."/>
            <person name="Goffredi S."/>
            <person name="Sabree Z.L."/>
        </authorList>
    </citation>
    <scope>NUCLEOTIDE SEQUENCE [LARGE SCALE GENOMIC DNA]</scope>
    <source>
        <strain evidence="13 14">SoET</strain>
    </source>
</reference>
<sequence>MNIKTRFAPSPTGYLHIGSIRTALYSWLFARHNKGTFTLRIEDTDTERSQTESVKTIIDSLNWLNIDWDEGPYYQTKRLNLYNDVIDSMLKIGSAYKCICSRERLESLRKLQIIKGEKPRYDGYCRTKFNLPHNIPHVIRFCNPQKGHVTFDDQIRGKITFDNEELDDLIIRRTDGYPTYNFCVAIDDWNMGITHVIRGEDHINNTPRQINILKAIGANIPNYAHVSMIFGPDGKKISKRHGALSILQYKHEGYLPEAILNYLLRLGWSHNDKEIFTISEMINLFTLNKASKSPSIFNINKLKWINHHYINVLPTKYIANHLSKHINVNSELQIEKIVEIFSKGCKTLQEMANSCRYCYEDIQEFNTDYAIKYLNFSNYKLLEYIRNKLLSICDWNAENINKIILNTSKELKVNINNVYMSLRVAITGCNCSPAINKIIELIGLNKTISRIEKALMFIKTSKLSK</sequence>
<dbReference type="SUPFAM" id="SSF48163">
    <property type="entry name" value="An anticodon-binding domain of class I aminoacyl-tRNA synthetases"/>
    <property type="match status" value="1"/>
</dbReference>
<evidence type="ECO:0000256" key="10">
    <source>
        <dbReference type="HAMAP-Rule" id="MF_00022"/>
    </source>
</evidence>
<dbReference type="GO" id="GO:0006424">
    <property type="term" value="P:glutamyl-tRNA aminoacylation"/>
    <property type="evidence" value="ECO:0007669"/>
    <property type="project" value="UniProtKB-UniRule"/>
</dbReference>
<evidence type="ECO:0000256" key="1">
    <source>
        <dbReference type="ARBA" id="ARBA00004496"/>
    </source>
</evidence>
<evidence type="ECO:0000256" key="5">
    <source>
        <dbReference type="ARBA" id="ARBA00022598"/>
    </source>
</evidence>
<keyword evidence="7 10" id="KW-0067">ATP-binding</keyword>
<dbReference type="PRINTS" id="PR00987">
    <property type="entry name" value="TRNASYNTHGLU"/>
</dbReference>
<comment type="catalytic activity">
    <reaction evidence="10">
        <text>tRNA(Glu) + L-glutamate + ATP = L-glutamyl-tRNA(Glu) + AMP + diphosphate</text>
        <dbReference type="Rhea" id="RHEA:23540"/>
        <dbReference type="Rhea" id="RHEA-COMP:9663"/>
        <dbReference type="Rhea" id="RHEA-COMP:9680"/>
        <dbReference type="ChEBI" id="CHEBI:29985"/>
        <dbReference type="ChEBI" id="CHEBI:30616"/>
        <dbReference type="ChEBI" id="CHEBI:33019"/>
        <dbReference type="ChEBI" id="CHEBI:78442"/>
        <dbReference type="ChEBI" id="CHEBI:78520"/>
        <dbReference type="ChEBI" id="CHEBI:456215"/>
        <dbReference type="EC" id="6.1.1.17"/>
    </reaction>
</comment>
<evidence type="ECO:0000259" key="11">
    <source>
        <dbReference type="Pfam" id="PF00749"/>
    </source>
</evidence>
<dbReference type="RefSeq" id="WP_136131376.1">
    <property type="nucleotide sequence ID" value="NZ_PDKS01000001.1"/>
</dbReference>
<dbReference type="SUPFAM" id="SSF52374">
    <property type="entry name" value="Nucleotidylyl transferase"/>
    <property type="match status" value="1"/>
</dbReference>
<feature type="domain" description="Glutamyl/glutaminyl-tRNA synthetase class Ib catalytic" evidence="11">
    <location>
        <begin position="3"/>
        <end position="304"/>
    </location>
</feature>
<dbReference type="GO" id="GO:0000049">
    <property type="term" value="F:tRNA binding"/>
    <property type="evidence" value="ECO:0007669"/>
    <property type="project" value="InterPro"/>
</dbReference>
<dbReference type="PANTHER" id="PTHR43311">
    <property type="entry name" value="GLUTAMATE--TRNA LIGASE"/>
    <property type="match status" value="1"/>
</dbReference>
<evidence type="ECO:0000256" key="8">
    <source>
        <dbReference type="ARBA" id="ARBA00022917"/>
    </source>
</evidence>
<keyword evidence="4 10" id="KW-0963">Cytoplasm</keyword>
<evidence type="ECO:0000313" key="13">
    <source>
        <dbReference type="EMBL" id="PPI87379.1"/>
    </source>
</evidence>
<comment type="caution">
    <text evidence="10">Lacks conserved residue(s) required for the propagation of feature annotation.</text>
</comment>
<dbReference type="Pfam" id="PF19269">
    <property type="entry name" value="Anticodon_2"/>
    <property type="match status" value="1"/>
</dbReference>
<dbReference type="EC" id="6.1.1.17" evidence="10"/>
<keyword evidence="9 10" id="KW-0030">Aminoacyl-tRNA synthetase</keyword>
<dbReference type="EMBL" id="PDKS01000001">
    <property type="protein sequence ID" value="PPI87379.1"/>
    <property type="molecule type" value="Genomic_DNA"/>
</dbReference>
<dbReference type="InterPro" id="IPR049940">
    <property type="entry name" value="GluQ/Sye"/>
</dbReference>
<keyword evidence="8 10" id="KW-0648">Protein biosynthesis</keyword>
<comment type="subcellular location">
    <subcellularLocation>
        <location evidence="1 10">Cytoplasm</location>
    </subcellularLocation>
</comment>
<dbReference type="OrthoDB" id="9807503at2"/>
<dbReference type="FunFam" id="3.40.50.620:FF:000007">
    <property type="entry name" value="Glutamate--tRNA ligase"/>
    <property type="match status" value="1"/>
</dbReference>
<evidence type="ECO:0000256" key="2">
    <source>
        <dbReference type="ARBA" id="ARBA00007894"/>
    </source>
</evidence>
<evidence type="ECO:0000313" key="14">
    <source>
        <dbReference type="Proteomes" id="UP000296034"/>
    </source>
</evidence>
<evidence type="ECO:0000256" key="9">
    <source>
        <dbReference type="ARBA" id="ARBA00023146"/>
    </source>
</evidence>
<dbReference type="NCBIfam" id="TIGR00464">
    <property type="entry name" value="gltX_bact"/>
    <property type="match status" value="1"/>
</dbReference>
<protein>
    <recommendedName>
        <fullName evidence="10">Glutamate--tRNA ligase</fullName>
        <ecNumber evidence="10">6.1.1.17</ecNumber>
    </recommendedName>
    <alternativeName>
        <fullName evidence="10">Glutamyl-tRNA synthetase</fullName>
        <shortName evidence="10">GluRS</shortName>
    </alternativeName>
</protein>
<dbReference type="Proteomes" id="UP000296034">
    <property type="component" value="Unassembled WGS sequence"/>
</dbReference>
<evidence type="ECO:0000259" key="12">
    <source>
        <dbReference type="Pfam" id="PF19269"/>
    </source>
</evidence>
<feature type="short sequence motif" description="'KMSKS' region" evidence="10">
    <location>
        <begin position="236"/>
        <end position="240"/>
    </location>
</feature>
<comment type="caution">
    <text evidence="13">The sequence shown here is derived from an EMBL/GenBank/DDBJ whole genome shotgun (WGS) entry which is preliminary data.</text>
</comment>
<proteinExistence type="inferred from homology"/>
<accession>A0A2P5SYG2</accession>
<dbReference type="Gene3D" id="1.10.10.350">
    <property type="match status" value="1"/>
</dbReference>
<dbReference type="InterPro" id="IPR008925">
    <property type="entry name" value="aa_tRNA-synth_I_cd-bd_sf"/>
</dbReference>
<feature type="binding site" evidence="10">
    <location>
        <position position="239"/>
    </location>
    <ligand>
        <name>ATP</name>
        <dbReference type="ChEBI" id="CHEBI:30616"/>
    </ligand>
</feature>
<dbReference type="HAMAP" id="MF_00022">
    <property type="entry name" value="Glu_tRNA_synth_type1"/>
    <property type="match status" value="1"/>
</dbReference>
<gene>
    <name evidence="10" type="primary">gltX</name>
    <name evidence="13" type="ORF">CRV11_00360</name>
</gene>
<dbReference type="InterPro" id="IPR020751">
    <property type="entry name" value="aa-tRNA-synth_I_codon-bd_sub2"/>
</dbReference>
<comment type="function">
    <text evidence="10">Catalyzes the attachment of glutamate to tRNA(Glu) in a two-step reaction: glutamate is first activated by ATP to form Glu-AMP and then transferred to the acceptor end of tRNA(Glu).</text>
</comment>
<keyword evidence="6 10" id="KW-0547">Nucleotide-binding</keyword>
<dbReference type="Gene3D" id="3.40.50.620">
    <property type="entry name" value="HUPs"/>
    <property type="match status" value="1"/>
</dbReference>
<dbReference type="GO" id="GO:0005829">
    <property type="term" value="C:cytosol"/>
    <property type="evidence" value="ECO:0007669"/>
    <property type="project" value="TreeGrafter"/>
</dbReference>
<dbReference type="InterPro" id="IPR033910">
    <property type="entry name" value="GluRS_core"/>
</dbReference>
<dbReference type="InterPro" id="IPR000924">
    <property type="entry name" value="Glu/Gln-tRNA-synth"/>
</dbReference>
<name>A0A2P5SYG2_9GAMM</name>
<dbReference type="InterPro" id="IPR004527">
    <property type="entry name" value="Glu-tRNA-ligase_bac/mito"/>
</dbReference>
<dbReference type="InterPro" id="IPR045462">
    <property type="entry name" value="aa-tRNA-synth_I_cd-bd"/>
</dbReference>
<comment type="subunit">
    <text evidence="3 10">Monomer.</text>
</comment>
<dbReference type="GO" id="GO:0004818">
    <property type="term" value="F:glutamate-tRNA ligase activity"/>
    <property type="evidence" value="ECO:0007669"/>
    <property type="project" value="UniProtKB-UniRule"/>
</dbReference>
<dbReference type="Pfam" id="PF00749">
    <property type="entry name" value="tRNA-synt_1c"/>
    <property type="match status" value="1"/>
</dbReference>
<evidence type="ECO:0000256" key="3">
    <source>
        <dbReference type="ARBA" id="ARBA00011245"/>
    </source>
</evidence>
<evidence type="ECO:0000256" key="6">
    <source>
        <dbReference type="ARBA" id="ARBA00022741"/>
    </source>
</evidence>
<feature type="short sequence motif" description="'HIGH' region" evidence="10">
    <location>
        <begin position="9"/>
        <end position="19"/>
    </location>
</feature>
<comment type="similarity">
    <text evidence="2 10">Belongs to the class-I aminoacyl-tRNA synthetase family. Glutamate--tRNA ligase type 1 subfamily.</text>
</comment>
<dbReference type="PANTHER" id="PTHR43311:SF2">
    <property type="entry name" value="GLUTAMATE--TRNA LIGASE, MITOCHONDRIAL-RELATED"/>
    <property type="match status" value="1"/>
</dbReference>
<dbReference type="GO" id="GO:0005524">
    <property type="term" value="F:ATP binding"/>
    <property type="evidence" value="ECO:0007669"/>
    <property type="project" value="UniProtKB-UniRule"/>
</dbReference>
<keyword evidence="5 10" id="KW-0436">Ligase</keyword>
<dbReference type="InterPro" id="IPR014729">
    <property type="entry name" value="Rossmann-like_a/b/a_fold"/>
</dbReference>
<evidence type="ECO:0000256" key="7">
    <source>
        <dbReference type="ARBA" id="ARBA00022840"/>
    </source>
</evidence>
<dbReference type="InterPro" id="IPR020058">
    <property type="entry name" value="Glu/Gln-tRNA-synth_Ib_cat-dom"/>
</dbReference>
<dbReference type="AlphaFoldDB" id="A0A2P5SYG2"/>